<accession>A0ABV6BAK7</accession>
<name>A0ABV6BAK7_9GAMM</name>
<evidence type="ECO:0000313" key="1">
    <source>
        <dbReference type="EMBL" id="MFC0047901.1"/>
    </source>
</evidence>
<keyword evidence="2" id="KW-1185">Reference proteome</keyword>
<organism evidence="1 2">
    <name type="scientific">Rheinheimera tilapiae</name>
    <dbReference type="NCBI Taxonomy" id="875043"/>
    <lineage>
        <taxon>Bacteria</taxon>
        <taxon>Pseudomonadati</taxon>
        <taxon>Pseudomonadota</taxon>
        <taxon>Gammaproteobacteria</taxon>
        <taxon>Chromatiales</taxon>
        <taxon>Chromatiaceae</taxon>
        <taxon>Rheinheimera</taxon>
    </lineage>
</organism>
<comment type="caution">
    <text evidence="1">The sequence shown here is derived from an EMBL/GenBank/DDBJ whole genome shotgun (WGS) entry which is preliminary data.</text>
</comment>
<dbReference type="Proteomes" id="UP001589813">
    <property type="component" value="Unassembled WGS sequence"/>
</dbReference>
<proteinExistence type="predicted"/>
<sequence>MRKVVIFSKTKSFWSNDPDLDLLNAQIQEMESDGWELVSATANTSLFGAIHSFTLVIELNEKQHVTKT</sequence>
<reference evidence="1 2" key="1">
    <citation type="submission" date="2024-09" db="EMBL/GenBank/DDBJ databases">
        <authorList>
            <person name="Sun Q."/>
            <person name="Mori K."/>
        </authorList>
    </citation>
    <scope>NUCLEOTIDE SEQUENCE [LARGE SCALE GENOMIC DNA]</scope>
    <source>
        <strain evidence="1 2">KCTC 23315</strain>
    </source>
</reference>
<dbReference type="RefSeq" id="WP_377241570.1">
    <property type="nucleotide sequence ID" value="NZ_JBHLXP010000001.1"/>
</dbReference>
<protein>
    <submittedName>
        <fullName evidence="1">DUF4177 domain-containing protein</fullName>
    </submittedName>
</protein>
<gene>
    <name evidence="1" type="ORF">ACFFJP_06340</name>
</gene>
<dbReference type="EMBL" id="JBHLXP010000001">
    <property type="protein sequence ID" value="MFC0047901.1"/>
    <property type="molecule type" value="Genomic_DNA"/>
</dbReference>
<evidence type="ECO:0000313" key="2">
    <source>
        <dbReference type="Proteomes" id="UP001589813"/>
    </source>
</evidence>